<dbReference type="OrthoDB" id="10579080at2759"/>
<keyword evidence="1" id="KW-0472">Membrane</keyword>
<reference evidence="2 3" key="1">
    <citation type="submission" date="2015-07" db="EMBL/GenBank/DDBJ databases">
        <title>Emmonsia species relationships and genome sequence.</title>
        <authorList>
            <person name="Cuomo C.A."/>
            <person name="Schwartz I.S."/>
            <person name="Kenyon C."/>
            <person name="de Hoog G.S."/>
            <person name="Govender N.P."/>
            <person name="Botha A."/>
            <person name="Moreno L."/>
            <person name="de Vries M."/>
            <person name="Munoz J.F."/>
            <person name="Stielow J.B."/>
        </authorList>
    </citation>
    <scope>NUCLEOTIDE SEQUENCE [LARGE SCALE GENOMIC DNA]</scope>
    <source>
        <strain evidence="2 3">CBS 136260</strain>
    </source>
</reference>
<proteinExistence type="predicted"/>
<keyword evidence="3" id="KW-1185">Reference proteome</keyword>
<dbReference type="EMBL" id="LGUA01000087">
    <property type="protein sequence ID" value="OAX84304.1"/>
    <property type="molecule type" value="Genomic_DNA"/>
</dbReference>
<feature type="transmembrane region" description="Helical" evidence="1">
    <location>
        <begin position="77"/>
        <end position="94"/>
    </location>
</feature>
<evidence type="ECO:0000256" key="1">
    <source>
        <dbReference type="SAM" id="Phobius"/>
    </source>
</evidence>
<dbReference type="AlphaFoldDB" id="A0A1B7P5J5"/>
<keyword evidence="1" id="KW-0812">Transmembrane</keyword>
<protein>
    <submittedName>
        <fullName evidence="2">Uncharacterized protein</fullName>
    </submittedName>
</protein>
<evidence type="ECO:0000313" key="3">
    <source>
        <dbReference type="Proteomes" id="UP000091918"/>
    </source>
</evidence>
<comment type="caution">
    <text evidence="2">The sequence shown here is derived from an EMBL/GenBank/DDBJ whole genome shotgun (WGS) entry which is preliminary data.</text>
</comment>
<dbReference type="Proteomes" id="UP000091918">
    <property type="component" value="Unassembled WGS sequence"/>
</dbReference>
<organism evidence="2 3">
    <name type="scientific">Emergomyces africanus</name>
    <dbReference type="NCBI Taxonomy" id="1955775"/>
    <lineage>
        <taxon>Eukaryota</taxon>
        <taxon>Fungi</taxon>
        <taxon>Dikarya</taxon>
        <taxon>Ascomycota</taxon>
        <taxon>Pezizomycotina</taxon>
        <taxon>Eurotiomycetes</taxon>
        <taxon>Eurotiomycetidae</taxon>
        <taxon>Onygenales</taxon>
        <taxon>Ajellomycetaceae</taxon>
        <taxon>Emergomyces</taxon>
    </lineage>
</organism>
<evidence type="ECO:0000313" key="2">
    <source>
        <dbReference type="EMBL" id="OAX84304.1"/>
    </source>
</evidence>
<keyword evidence="1" id="KW-1133">Transmembrane helix</keyword>
<gene>
    <name evidence="2" type="ORF">ACJ72_01326</name>
</gene>
<sequence length="97" mass="11174">MSIRSAQMRREQIALDHDSNMSQLNLKTAPSWSGSSRWSPTSLEGSATFYLPRPSVELVDQLLASRDQIMFRLSRRVVAHSFHQVSVYLLMIFLDYL</sequence>
<name>A0A1B7P5J5_9EURO</name>
<accession>A0A1B7P5J5</accession>